<feature type="transmembrane region" description="Helical" evidence="1">
    <location>
        <begin position="64"/>
        <end position="88"/>
    </location>
</feature>
<feature type="transmembrane region" description="Helical" evidence="1">
    <location>
        <begin position="40"/>
        <end position="58"/>
    </location>
</feature>
<evidence type="ECO:0000256" key="1">
    <source>
        <dbReference type="SAM" id="Phobius"/>
    </source>
</evidence>
<organism evidence="2">
    <name type="scientific">Salmonella typhi</name>
    <dbReference type="NCBI Taxonomy" id="90370"/>
    <lineage>
        <taxon>Bacteria</taxon>
        <taxon>Pseudomonadati</taxon>
        <taxon>Pseudomonadota</taxon>
        <taxon>Gammaproteobacteria</taxon>
        <taxon>Enterobacterales</taxon>
        <taxon>Enterobacteriaceae</taxon>
        <taxon>Salmonella</taxon>
    </lineage>
</organism>
<comment type="caution">
    <text evidence="2">The sequence shown here is derived from an EMBL/GenBank/DDBJ whole genome shotgun (WGS) entry which is preliminary data.</text>
</comment>
<keyword evidence="1" id="KW-1133">Transmembrane helix</keyword>
<keyword evidence="1" id="KW-0812">Transmembrane</keyword>
<reference evidence="4" key="1">
    <citation type="journal article" date="2018" name="Genome Biol.">
        <title>SKESA: strategic k-mer extension for scrupulous assemblies.</title>
        <authorList>
            <person name="Souvorov A."/>
            <person name="Agarwala R."/>
            <person name="Lipman D.J."/>
        </authorList>
    </citation>
    <scope>NUCLEOTIDE SEQUENCE</scope>
    <source>
        <strain evidence="4">11-2088</strain>
    </source>
</reference>
<gene>
    <name evidence="2" type="ORF">DS261_22220</name>
    <name evidence="3" type="ORF">F9Y21_21765</name>
    <name evidence="4" type="ORF">G4L28_003877</name>
</gene>
<dbReference type="AlphaFoldDB" id="A0A5W7AV47"/>
<keyword evidence="1" id="KW-0472">Membrane</keyword>
<protein>
    <submittedName>
        <fullName evidence="2">Uncharacterized protein</fullName>
    </submittedName>
</protein>
<sequence>MNTLAITIGITLFLMLVIFMAYSVYNIRKNAKLKSFYKKLLWVGLGILFVLAISSKTVPEFHMFMSLVLINYIKAMYFSVVGFGFFYIGKGIYNKIKTIITKIKVRAA</sequence>
<name>A0A5W7AV47_SALTI</name>
<evidence type="ECO:0000313" key="3">
    <source>
        <dbReference type="EMBL" id="EDB3628704.1"/>
    </source>
</evidence>
<reference evidence="4" key="3">
    <citation type="submission" date="2018-07" db="EMBL/GenBank/DDBJ databases">
        <authorList>
            <consortium name="NCBI Pathogen Detection Project"/>
        </authorList>
    </citation>
    <scope>NUCLEOTIDE SEQUENCE</scope>
    <source>
        <strain evidence="4">11-2088</strain>
    </source>
</reference>
<evidence type="ECO:0000313" key="4">
    <source>
        <dbReference type="EMBL" id="HAE6909134.1"/>
    </source>
</evidence>
<dbReference type="EMBL" id="AALNGB010000034">
    <property type="protein sequence ID" value="EDB3628704.1"/>
    <property type="molecule type" value="Genomic_DNA"/>
</dbReference>
<feature type="transmembrane region" description="Helical" evidence="1">
    <location>
        <begin position="6"/>
        <end position="28"/>
    </location>
</feature>
<dbReference type="EMBL" id="DAASSY010000048">
    <property type="protein sequence ID" value="HAE6909134.1"/>
    <property type="molecule type" value="Genomic_DNA"/>
</dbReference>
<proteinExistence type="predicted"/>
<evidence type="ECO:0000313" key="2">
    <source>
        <dbReference type="EMBL" id="EBX7036078.1"/>
    </source>
</evidence>
<accession>A0A5W7AV47</accession>
<reference evidence="2" key="2">
    <citation type="submission" date="2018-07" db="EMBL/GenBank/DDBJ databases">
        <authorList>
            <person name="Ashton P.M."/>
            <person name="Dallman T."/>
            <person name="Nair S."/>
            <person name="De Pinna E."/>
            <person name="Peters T."/>
            <person name="Grant K."/>
        </authorList>
    </citation>
    <scope>NUCLEOTIDE SEQUENCE</scope>
    <source>
        <strain evidence="2">550116</strain>
        <strain evidence="3">815592</strain>
    </source>
</reference>
<dbReference type="EMBL" id="AAHLZU010000035">
    <property type="protein sequence ID" value="EBX7036078.1"/>
    <property type="molecule type" value="Genomic_DNA"/>
</dbReference>